<dbReference type="VEuPathDB" id="AmoebaDB:NF0087610"/>
<keyword evidence="1" id="KW-0677">Repeat</keyword>
<evidence type="ECO:0000256" key="1">
    <source>
        <dbReference type="ARBA" id="ARBA00022737"/>
    </source>
</evidence>
<dbReference type="VEuPathDB" id="AmoebaDB:NfTy_069090"/>
<feature type="compositionally biased region" description="Low complexity" evidence="2">
    <location>
        <begin position="108"/>
        <end position="128"/>
    </location>
</feature>
<dbReference type="VEuPathDB" id="AmoebaDB:FDP41_004096"/>
<dbReference type="SUPFAM" id="SSF50985">
    <property type="entry name" value="RCC1/BLIP-II"/>
    <property type="match status" value="1"/>
</dbReference>
<dbReference type="OrthoDB" id="5370059at2759"/>
<dbReference type="EMBL" id="VFQX01000036">
    <property type="protein sequence ID" value="KAF0976801.1"/>
    <property type="molecule type" value="Genomic_DNA"/>
</dbReference>
<reference evidence="3 4" key="1">
    <citation type="journal article" date="2019" name="Sci. Rep.">
        <title>Nanopore sequencing improves the draft genome of the human pathogenic amoeba Naegleria fowleri.</title>
        <authorList>
            <person name="Liechti N."/>
            <person name="Schurch N."/>
            <person name="Bruggmann R."/>
            <person name="Wittwer M."/>
        </authorList>
    </citation>
    <scope>NUCLEOTIDE SEQUENCE [LARGE SCALE GENOMIC DNA]</scope>
    <source>
        <strain evidence="3 4">ATCC 30894</strain>
    </source>
</reference>
<evidence type="ECO:0000256" key="2">
    <source>
        <dbReference type="SAM" id="MobiDB-lite"/>
    </source>
</evidence>
<name>A0A6A5BRA3_NAEFO</name>
<comment type="caution">
    <text evidence="3">The sequence shown here is derived from an EMBL/GenBank/DDBJ whole genome shotgun (WGS) entry which is preliminary data.</text>
</comment>
<dbReference type="Gene3D" id="2.130.10.30">
    <property type="entry name" value="Regulator of chromosome condensation 1/beta-lactamase-inhibitor protein II"/>
    <property type="match status" value="2"/>
</dbReference>
<dbReference type="RefSeq" id="XP_044561514.1">
    <property type="nucleotide sequence ID" value="XM_044707473.1"/>
</dbReference>
<dbReference type="InterPro" id="IPR009091">
    <property type="entry name" value="RCC1/BLIP-II"/>
</dbReference>
<dbReference type="PANTHER" id="PTHR22870:SF466">
    <property type="entry name" value="ANKYRIN REPEAT-CONTAINING PROTEIN"/>
    <property type="match status" value="1"/>
</dbReference>
<organism evidence="3 4">
    <name type="scientific">Naegleria fowleri</name>
    <name type="common">Brain eating amoeba</name>
    <dbReference type="NCBI Taxonomy" id="5763"/>
    <lineage>
        <taxon>Eukaryota</taxon>
        <taxon>Discoba</taxon>
        <taxon>Heterolobosea</taxon>
        <taxon>Tetramitia</taxon>
        <taxon>Eutetramitia</taxon>
        <taxon>Vahlkampfiidae</taxon>
        <taxon>Naegleria</taxon>
    </lineage>
</organism>
<gene>
    <name evidence="3" type="ORF">FDP41_004096</name>
</gene>
<dbReference type="Proteomes" id="UP000444721">
    <property type="component" value="Unassembled WGS sequence"/>
</dbReference>
<dbReference type="InterPro" id="IPR051210">
    <property type="entry name" value="Ub_ligase/GEF_domain"/>
</dbReference>
<protein>
    <submittedName>
        <fullName evidence="3">Uncharacterized protein</fullName>
    </submittedName>
</protein>
<dbReference type="PANTHER" id="PTHR22870">
    <property type="entry name" value="REGULATOR OF CHROMOSOME CONDENSATION"/>
    <property type="match status" value="1"/>
</dbReference>
<sequence>MISSLDLHPKNRSILLQSCIRSTIPWKAIWNPRQQQVRACGWNEHSELGVHITRPGHDSVVMMASLNRGIVELPSCTTSHKMHYSEEDEDADVEMKNSIITHTHLSHNTYKNNNNNNNNTDHTNNNRNGKGSMISHEKSSGGSHDLEGFARVKFISGYFGYCLLVTENGQVYVRGENPNAMLVLKNHDDCFLRQVEKWTPLKFCEYDREEETWIEVYPTISRIECSPSHVLLLDSNSGRVYASGLLAIEAIFGERLYFCEMIQYFVNRKEKVTHIACSENGYWFVTHDLYGTQRFYTGGDTIDTFGFERGIPLHENEFPKSSKIVEIQRRYGMGILLLQDGRLFGVSHFGQRKFIEMNRSKICENEMINKIMIGHNFIIALISQGVYEPISRVLLWGDLVHSNTNSALNLGTIPTELYLQSQPINEYITDVSCGLAHIMLTSSQRWVYSMGSNVQGQLGNGTPFDSYEQPTRTDLSLQENEIISNIYCYQFYSFVVIEKINTRLVDFFGNLQRAPQTQAFSDLKLSKF</sequence>
<keyword evidence="4" id="KW-1185">Reference proteome</keyword>
<accession>A0A6A5BRA3</accession>
<feature type="region of interest" description="Disordered" evidence="2">
    <location>
        <begin position="107"/>
        <end position="143"/>
    </location>
</feature>
<evidence type="ECO:0000313" key="4">
    <source>
        <dbReference type="Proteomes" id="UP000444721"/>
    </source>
</evidence>
<proteinExistence type="predicted"/>
<dbReference type="AlphaFoldDB" id="A0A6A5BRA3"/>
<evidence type="ECO:0000313" key="3">
    <source>
        <dbReference type="EMBL" id="KAF0976801.1"/>
    </source>
</evidence>
<dbReference type="GeneID" id="68111314"/>